<gene>
    <name evidence="1" type="ORF">JOC94_001193</name>
</gene>
<name>A0ABS2R3J7_9BACI</name>
<dbReference type="EMBL" id="JAFBFH010000006">
    <property type="protein sequence ID" value="MBM7714221.1"/>
    <property type="molecule type" value="Genomic_DNA"/>
</dbReference>
<evidence type="ECO:0000313" key="2">
    <source>
        <dbReference type="Proteomes" id="UP000823485"/>
    </source>
</evidence>
<reference evidence="1 2" key="1">
    <citation type="submission" date="2021-01" db="EMBL/GenBank/DDBJ databases">
        <title>Genomic Encyclopedia of Type Strains, Phase IV (KMG-IV): sequencing the most valuable type-strain genomes for metagenomic binning, comparative biology and taxonomic classification.</title>
        <authorList>
            <person name="Goeker M."/>
        </authorList>
    </citation>
    <scope>NUCLEOTIDE SEQUENCE [LARGE SCALE GENOMIC DNA]</scope>
    <source>
        <strain evidence="1 2">DSM 105453</strain>
    </source>
</reference>
<accession>A0ABS2R3J7</accession>
<dbReference type="RefSeq" id="WP_139345643.1">
    <property type="nucleotide sequence ID" value="NZ_JAFBFH010000006.1"/>
</dbReference>
<evidence type="ECO:0008006" key="3">
    <source>
        <dbReference type="Google" id="ProtNLM"/>
    </source>
</evidence>
<dbReference type="InterPro" id="IPR019719">
    <property type="entry name" value="DUF2599"/>
</dbReference>
<dbReference type="Proteomes" id="UP000823485">
    <property type="component" value="Unassembled WGS sequence"/>
</dbReference>
<evidence type="ECO:0000313" key="1">
    <source>
        <dbReference type="EMBL" id="MBM7714221.1"/>
    </source>
</evidence>
<sequence>MTKWKNSIRGIVEIERRKLVVLFLFSLMVIGSIFPSLTFAKTPDMVETEDGHEIGFEAPVISNNTESPKIELVDENIVEQTIVIEPSDNRHIVEIPLELQNGEYMVLGEDEQGNLDGAAMIYNEKKESIGILSSPVMENEENLNVVSVTKKDENTLEYTLESDGLSEPTTMSVTLAATSYSSYFSSGKWITRSGKISLSLTHKPYLFSGSTNDKMLKLSDSWNKVVAKHKSSKHWKNQTSLYNQYACHYGYAPFKNPWNIEPWRPNVGIAKTIAKRCNP</sequence>
<dbReference type="Pfam" id="PF10783">
    <property type="entry name" value="DUF2599"/>
    <property type="match status" value="1"/>
</dbReference>
<keyword evidence="2" id="KW-1185">Reference proteome</keyword>
<proteinExistence type="predicted"/>
<organism evidence="1 2">
    <name type="scientific">Siminovitchia thermophila</name>
    <dbReference type="NCBI Taxonomy" id="1245522"/>
    <lineage>
        <taxon>Bacteria</taxon>
        <taxon>Bacillati</taxon>
        <taxon>Bacillota</taxon>
        <taxon>Bacilli</taxon>
        <taxon>Bacillales</taxon>
        <taxon>Bacillaceae</taxon>
        <taxon>Siminovitchia</taxon>
    </lineage>
</organism>
<protein>
    <recommendedName>
        <fullName evidence="3">DUF2599 domain-containing protein</fullName>
    </recommendedName>
</protein>
<comment type="caution">
    <text evidence="1">The sequence shown here is derived from an EMBL/GenBank/DDBJ whole genome shotgun (WGS) entry which is preliminary data.</text>
</comment>